<evidence type="ECO:0000256" key="1">
    <source>
        <dbReference type="SAM" id="MobiDB-lite"/>
    </source>
</evidence>
<sequence length="172" mass="19659">MPQTTTSSPTPTTDLKMRMRKIKASELPVRKRRRVSSEPGEETVAFVGLGDPLQMSDDDGHRAASGSKNRSLLGKLNGVGSGSKCESLWMYQKMNRIAILRLELSIRDWGRSWCIIALREENETLKEELESKKKELESKKKELDKEKEKVEELSEKLNEETKISSAREEEYT</sequence>
<reference evidence="2 3" key="1">
    <citation type="submission" date="2024-01" db="EMBL/GenBank/DDBJ databases">
        <title>Comparative genomics of Cryptococcus and Kwoniella reveals pathogenesis evolution and contrasting modes of karyotype evolution via chromosome fusion or intercentromeric recombination.</title>
        <authorList>
            <person name="Coelho M.A."/>
            <person name="David-Palma M."/>
            <person name="Shea T."/>
            <person name="Bowers K."/>
            <person name="McGinley-Smith S."/>
            <person name="Mohammad A.W."/>
            <person name="Gnirke A."/>
            <person name="Yurkov A.M."/>
            <person name="Nowrousian M."/>
            <person name="Sun S."/>
            <person name="Cuomo C.A."/>
            <person name="Heitman J."/>
        </authorList>
    </citation>
    <scope>NUCLEOTIDE SEQUENCE [LARGE SCALE GENOMIC DNA]</scope>
    <source>
        <strain evidence="2 3">PYCC6329</strain>
    </source>
</reference>
<protein>
    <recommendedName>
        <fullName evidence="4">BZIP domain-containing protein</fullName>
    </recommendedName>
</protein>
<gene>
    <name evidence="2" type="ORF">V865_003153</name>
</gene>
<dbReference type="RefSeq" id="XP_066083048.1">
    <property type="nucleotide sequence ID" value="XM_066226951.1"/>
</dbReference>
<proteinExistence type="predicted"/>
<feature type="region of interest" description="Disordered" evidence="1">
    <location>
        <begin position="125"/>
        <end position="172"/>
    </location>
</feature>
<evidence type="ECO:0000313" key="3">
    <source>
        <dbReference type="Proteomes" id="UP001358614"/>
    </source>
</evidence>
<dbReference type="AlphaFoldDB" id="A0AAX4KER8"/>
<evidence type="ECO:0000313" key="2">
    <source>
        <dbReference type="EMBL" id="WWD05081.1"/>
    </source>
</evidence>
<feature type="region of interest" description="Disordered" evidence="1">
    <location>
        <begin position="50"/>
        <end position="73"/>
    </location>
</feature>
<evidence type="ECO:0008006" key="4">
    <source>
        <dbReference type="Google" id="ProtNLM"/>
    </source>
</evidence>
<dbReference type="EMBL" id="CP144089">
    <property type="protein sequence ID" value="WWD05081.1"/>
    <property type="molecule type" value="Genomic_DNA"/>
</dbReference>
<dbReference type="Proteomes" id="UP001358614">
    <property type="component" value="Chromosome 1"/>
</dbReference>
<dbReference type="GeneID" id="91101957"/>
<accession>A0AAX4KER8</accession>
<name>A0AAX4KER8_9TREE</name>
<keyword evidence="3" id="KW-1185">Reference proteome</keyword>
<dbReference type="KEGG" id="ker:91101957"/>
<organism evidence="2 3">
    <name type="scientific">Kwoniella europaea PYCC6329</name>
    <dbReference type="NCBI Taxonomy" id="1423913"/>
    <lineage>
        <taxon>Eukaryota</taxon>
        <taxon>Fungi</taxon>
        <taxon>Dikarya</taxon>
        <taxon>Basidiomycota</taxon>
        <taxon>Agaricomycotina</taxon>
        <taxon>Tremellomycetes</taxon>
        <taxon>Tremellales</taxon>
        <taxon>Cryptococcaceae</taxon>
        <taxon>Kwoniella</taxon>
    </lineage>
</organism>